<reference evidence="3 4" key="1">
    <citation type="submission" date="2016-10" db="EMBL/GenBank/DDBJ databases">
        <authorList>
            <person name="de Groot N.N."/>
        </authorList>
    </citation>
    <scope>NUCLEOTIDE SEQUENCE [LARGE SCALE GENOMIC DNA]</scope>
    <source>
        <strain evidence="3 4">DSM 1801</strain>
    </source>
</reference>
<evidence type="ECO:0000256" key="1">
    <source>
        <dbReference type="SAM" id="SignalP"/>
    </source>
</evidence>
<organism evidence="3 4">
    <name type="scientific">[Clostridium] polysaccharolyticum</name>
    <dbReference type="NCBI Taxonomy" id="29364"/>
    <lineage>
        <taxon>Bacteria</taxon>
        <taxon>Bacillati</taxon>
        <taxon>Bacillota</taxon>
        <taxon>Clostridia</taxon>
        <taxon>Lachnospirales</taxon>
        <taxon>Lachnospiraceae</taxon>
    </lineage>
</organism>
<accession>A0A1H9ZEV2</accession>
<dbReference type="InterPro" id="IPR052159">
    <property type="entry name" value="Competence_DNA_uptake"/>
</dbReference>
<gene>
    <name evidence="3" type="ORF">SAMN04487772_103172</name>
</gene>
<evidence type="ECO:0000259" key="2">
    <source>
        <dbReference type="SMART" id="SM00849"/>
    </source>
</evidence>
<proteinExistence type="predicted"/>
<keyword evidence="1" id="KW-0732">Signal</keyword>
<sequence>MRKWTKYLYLSCMVLLASVLLSRSKITAANEPGYLTVTFLYVGQGDCILLQSEGESMLVDGGRAEYGSNVVEYLKSIGITELSYALITHDDPDHIGGYNSILKSIQVRKILHTGLRYTDNTNSKNANELIRKKQILTSVPTAGSTMKLGSATIEFLAPNGKDYKAYNDNSIVIRVVNGENSFLLTGDAEKVSEKEMLEKGYNLKSDVLKVGHHSALTSTSQEFLNAVNPSMSVISCDEAGASGFPRLATIAKLKKTNIYRTDIAGHIVMVSDGEKIITDADPYFYANSGFNSSTGKITRTMVAESALLKDPVVSSEYDEIELHRISADENYDLILTDPVTLSFEADPGVTKLDSIEYALVSAGETPSLSDMDWKELKHGSVTVKKDFQGCVYVKFSNKLGNILIRKTDSFILDCHVPAKCKVKSNLKNLSLLDIHDPNSYRRYTAYNESPILDFSCNYGISGKGSVEYMLVEKGASFHVDDIWEQGATARIERNFIGRVYVRFTDGAGNEAIYKTQGFTYIKGSPTNIVMASNVSGVKLLRQQQSAKKLSTKQTVKLAFTADFGHGGRKAIRYQFVKRGKKYSAKAKWITGSNITLGKGFAGTVYIKFVDRSNRTTLRKTNFIHVV</sequence>
<evidence type="ECO:0000313" key="4">
    <source>
        <dbReference type="Proteomes" id="UP000199800"/>
    </source>
</evidence>
<dbReference type="AlphaFoldDB" id="A0A1H9ZEV2"/>
<dbReference type="PANTHER" id="PTHR30619:SF1">
    <property type="entry name" value="RECOMBINATION PROTEIN 2"/>
    <property type="match status" value="1"/>
</dbReference>
<feature type="signal peptide" evidence="1">
    <location>
        <begin position="1"/>
        <end position="28"/>
    </location>
</feature>
<name>A0A1H9ZEV2_9FIRM</name>
<dbReference type="PANTHER" id="PTHR30619">
    <property type="entry name" value="DNA INTERNALIZATION/COMPETENCE PROTEIN COMEC/REC2"/>
    <property type="match status" value="1"/>
</dbReference>
<dbReference type="Gene3D" id="3.60.15.10">
    <property type="entry name" value="Ribonuclease Z/Hydroxyacylglutathione hydrolase-like"/>
    <property type="match status" value="1"/>
</dbReference>
<dbReference type="STRING" id="29364.SAMN04487772_103172"/>
<dbReference type="SUPFAM" id="SSF56281">
    <property type="entry name" value="Metallo-hydrolase/oxidoreductase"/>
    <property type="match status" value="1"/>
</dbReference>
<dbReference type="EMBL" id="FOHN01000003">
    <property type="protein sequence ID" value="SES80118.1"/>
    <property type="molecule type" value="Genomic_DNA"/>
</dbReference>
<dbReference type="InterPro" id="IPR036866">
    <property type="entry name" value="RibonucZ/Hydroxyglut_hydro"/>
</dbReference>
<dbReference type="Pfam" id="PF00753">
    <property type="entry name" value="Lactamase_B"/>
    <property type="match status" value="1"/>
</dbReference>
<protein>
    <submittedName>
        <fullName evidence="3">Metal-dependent hydrolase, beta-lactamase superfamily II</fullName>
    </submittedName>
</protein>
<feature type="domain" description="Metallo-beta-lactamase" evidence="2">
    <location>
        <begin position="44"/>
        <end position="238"/>
    </location>
</feature>
<dbReference type="InterPro" id="IPR001279">
    <property type="entry name" value="Metallo-B-lactamas"/>
</dbReference>
<dbReference type="Proteomes" id="UP000199800">
    <property type="component" value="Unassembled WGS sequence"/>
</dbReference>
<feature type="chain" id="PRO_5011526029" evidence="1">
    <location>
        <begin position="29"/>
        <end position="626"/>
    </location>
</feature>
<evidence type="ECO:0000313" key="3">
    <source>
        <dbReference type="EMBL" id="SES80118.1"/>
    </source>
</evidence>
<dbReference type="GO" id="GO:0016787">
    <property type="term" value="F:hydrolase activity"/>
    <property type="evidence" value="ECO:0007669"/>
    <property type="project" value="UniProtKB-KW"/>
</dbReference>
<dbReference type="CDD" id="cd07731">
    <property type="entry name" value="ComA-like_MBL-fold"/>
    <property type="match status" value="1"/>
</dbReference>
<dbReference type="RefSeq" id="WP_177180598.1">
    <property type="nucleotide sequence ID" value="NZ_FOHN01000003.1"/>
</dbReference>
<dbReference type="InterPro" id="IPR035681">
    <property type="entry name" value="ComA-like_MBL"/>
</dbReference>
<keyword evidence="3" id="KW-0378">Hydrolase</keyword>
<keyword evidence="4" id="KW-1185">Reference proteome</keyword>
<dbReference type="SMART" id="SM00849">
    <property type="entry name" value="Lactamase_B"/>
    <property type="match status" value="1"/>
</dbReference>